<feature type="transmembrane region" description="Helical" evidence="1">
    <location>
        <begin position="339"/>
        <end position="356"/>
    </location>
</feature>
<dbReference type="RefSeq" id="WP_009135995.1">
    <property type="nucleotide sequence ID" value="NZ_JH594596.1"/>
</dbReference>
<keyword evidence="1" id="KW-0472">Membrane</keyword>
<accession>H1DF11</accession>
<dbReference type="eggNOG" id="ENOG502Z87C">
    <property type="taxonomic scope" value="Bacteria"/>
</dbReference>
<dbReference type="STRING" id="742817.HMPREF9449_00847"/>
<evidence type="ECO:0000259" key="3">
    <source>
        <dbReference type="Pfam" id="PF13387"/>
    </source>
</evidence>
<dbReference type="GeneID" id="98068450"/>
<name>H1DF11_9BACT</name>
<dbReference type="HOGENOM" id="CLU_052983_1_0_10"/>
<dbReference type="Proteomes" id="UP000004892">
    <property type="component" value="Unassembled WGS sequence"/>
</dbReference>
<keyword evidence="1" id="KW-1133">Transmembrane helix</keyword>
<reference evidence="5 6" key="1">
    <citation type="submission" date="2012-01" db="EMBL/GenBank/DDBJ databases">
        <title>The Genome Sequence of Odoribacter laneus YIT 12061.</title>
        <authorList>
            <consortium name="The Broad Institute Genome Sequencing Platform"/>
            <person name="Earl A."/>
            <person name="Ward D."/>
            <person name="Feldgarden M."/>
            <person name="Gevers D."/>
            <person name="Morotomi M."/>
            <person name="Young S.K."/>
            <person name="Zeng Q."/>
            <person name="Gargeya S."/>
            <person name="Fitzgerald M."/>
            <person name="Haas B."/>
            <person name="Abouelleil A."/>
            <person name="Alvarado L."/>
            <person name="Arachchi H.M."/>
            <person name="Berlin A."/>
            <person name="Chapman S.B."/>
            <person name="Gearin G."/>
            <person name="Goldberg J."/>
            <person name="Griggs A."/>
            <person name="Gujja S."/>
            <person name="Hansen M."/>
            <person name="Heiman D."/>
            <person name="Howarth C."/>
            <person name="Larimer J."/>
            <person name="Lui A."/>
            <person name="MacDonald P.J.P."/>
            <person name="McCowen C."/>
            <person name="Montmayeur A."/>
            <person name="Murphy C."/>
            <person name="Neiman D."/>
            <person name="Pearson M."/>
            <person name="Priest M."/>
            <person name="Roberts A."/>
            <person name="Saif S."/>
            <person name="Shea T."/>
            <person name="Sisk P."/>
            <person name="Stolte C."/>
            <person name="Sykes S."/>
            <person name="Wortman J."/>
            <person name="Nusbaum C."/>
            <person name="Birren B."/>
        </authorList>
    </citation>
    <scope>NUCLEOTIDE SEQUENCE [LARGE SCALE GENOMIC DNA]</scope>
    <source>
        <strain evidence="5 6">YIT 12061</strain>
    </source>
</reference>
<protein>
    <submittedName>
        <fullName evidence="5">Uncharacterized protein</fullName>
    </submittedName>
</protein>
<keyword evidence="6" id="KW-1185">Reference proteome</keyword>
<feature type="transmembrane region" description="Helical" evidence="1">
    <location>
        <begin position="308"/>
        <end position="327"/>
    </location>
</feature>
<dbReference type="InterPro" id="IPR025178">
    <property type="entry name" value="Lnb_N"/>
</dbReference>
<dbReference type="PATRIC" id="fig|742817.3.peg.902"/>
<comment type="caution">
    <text evidence="5">The sequence shown here is derived from an EMBL/GenBank/DDBJ whole genome shotgun (WGS) entry which is preliminary data.</text>
</comment>
<evidence type="ECO:0000313" key="5">
    <source>
        <dbReference type="EMBL" id="EHP49329.1"/>
    </source>
</evidence>
<organism evidence="5 6">
    <name type="scientific">Odoribacter laneus YIT 12061</name>
    <dbReference type="NCBI Taxonomy" id="742817"/>
    <lineage>
        <taxon>Bacteria</taxon>
        <taxon>Pseudomonadati</taxon>
        <taxon>Bacteroidota</taxon>
        <taxon>Bacteroidia</taxon>
        <taxon>Bacteroidales</taxon>
        <taxon>Odoribacteraceae</taxon>
        <taxon>Odoribacter</taxon>
    </lineage>
</organism>
<evidence type="ECO:0000259" key="4">
    <source>
        <dbReference type="Pfam" id="PF25221"/>
    </source>
</evidence>
<dbReference type="Pfam" id="PF25221">
    <property type="entry name" value="5TMH_Lnb"/>
    <property type="match status" value="1"/>
</dbReference>
<proteinExistence type="predicted"/>
<feature type="domain" description="Lnb-like transmembrane" evidence="4">
    <location>
        <begin position="247"/>
        <end position="373"/>
    </location>
</feature>
<keyword evidence="1" id="KW-0812">Transmembrane</keyword>
<dbReference type="InterPro" id="IPR057436">
    <property type="entry name" value="5TMH_Lnb"/>
</dbReference>
<evidence type="ECO:0000256" key="2">
    <source>
        <dbReference type="SAM" id="SignalP"/>
    </source>
</evidence>
<dbReference type="AlphaFoldDB" id="H1DF11"/>
<feature type="transmembrane region" description="Helical" evidence="1">
    <location>
        <begin position="362"/>
        <end position="378"/>
    </location>
</feature>
<feature type="transmembrane region" description="Helical" evidence="1">
    <location>
        <begin position="279"/>
        <end position="302"/>
    </location>
</feature>
<feature type="chain" id="PRO_5003550038" evidence="2">
    <location>
        <begin position="22"/>
        <end position="383"/>
    </location>
</feature>
<feature type="transmembrane region" description="Helical" evidence="1">
    <location>
        <begin position="248"/>
        <end position="267"/>
    </location>
</feature>
<evidence type="ECO:0000313" key="6">
    <source>
        <dbReference type="Proteomes" id="UP000004892"/>
    </source>
</evidence>
<feature type="domain" description="Lnb N-terminal periplasmic" evidence="3">
    <location>
        <begin position="28"/>
        <end position="157"/>
    </location>
</feature>
<dbReference type="EMBL" id="ADMC01000014">
    <property type="protein sequence ID" value="EHP49329.1"/>
    <property type="molecule type" value="Genomic_DNA"/>
</dbReference>
<sequence>MNILRCFILYLTLWISLPSSAITLSPQAEISILTCAPGTELYSLFGHTAIRVSDPYQKIDAVFNYGTFDFRTPHFYLKYAKGLLLYQLSVTSYENFISFYILDDRSVWSQTLQLDSLTKQQLFDNLLKNQLPENRTYLYNFLFDNCSTRVRDMISESIKSPIEWHIRETDKSFWNLLDEYLCRMPWVKWGIHTILGQSGSRVATPQETLFLPDYLMQGLASATDQGQPLAQPAVTVFKASDTPVFNPWYFSPFFVFSICSVLIVLILQKFTSRKTVKIIAIPLFLTSGLIGMLLLFLGYFTLHPMTAPNYNLIWANPLNFIAAFFFLKKKLPGLIRKYLVLYQILLIIGVPSWFFLQPAVPLATLPILCLFIYLSVLLRKRKV</sequence>
<evidence type="ECO:0000256" key="1">
    <source>
        <dbReference type="SAM" id="Phobius"/>
    </source>
</evidence>
<keyword evidence="2" id="KW-0732">Signal</keyword>
<dbReference type="Pfam" id="PF13387">
    <property type="entry name" value="Lnb_N"/>
    <property type="match status" value="1"/>
</dbReference>
<feature type="signal peptide" evidence="2">
    <location>
        <begin position="1"/>
        <end position="21"/>
    </location>
</feature>
<gene>
    <name evidence="5" type="ORF">HMPREF9449_00847</name>
</gene>